<evidence type="ECO:0000256" key="1">
    <source>
        <dbReference type="SAM" id="Phobius"/>
    </source>
</evidence>
<organism evidence="2 3">
    <name type="scientific">Carya illinoinensis</name>
    <name type="common">Pecan</name>
    <dbReference type="NCBI Taxonomy" id="32201"/>
    <lineage>
        <taxon>Eukaryota</taxon>
        <taxon>Viridiplantae</taxon>
        <taxon>Streptophyta</taxon>
        <taxon>Embryophyta</taxon>
        <taxon>Tracheophyta</taxon>
        <taxon>Spermatophyta</taxon>
        <taxon>Magnoliopsida</taxon>
        <taxon>eudicotyledons</taxon>
        <taxon>Gunneridae</taxon>
        <taxon>Pentapetalae</taxon>
        <taxon>rosids</taxon>
        <taxon>fabids</taxon>
        <taxon>Fagales</taxon>
        <taxon>Juglandaceae</taxon>
        <taxon>Carya</taxon>
    </lineage>
</organism>
<dbReference type="EMBL" id="CM031812">
    <property type="protein sequence ID" value="KAG6658945.1"/>
    <property type="molecule type" value="Genomic_DNA"/>
</dbReference>
<keyword evidence="1" id="KW-0812">Transmembrane</keyword>
<evidence type="ECO:0000313" key="2">
    <source>
        <dbReference type="EMBL" id="KAG6658945.1"/>
    </source>
</evidence>
<keyword evidence="1" id="KW-1133">Transmembrane helix</keyword>
<name>A0A8T1QX42_CARIL</name>
<keyword evidence="3" id="KW-1185">Reference proteome</keyword>
<accession>A0A8T1QX42</accession>
<gene>
    <name evidence="2" type="ORF">CIPAW_04G196400</name>
</gene>
<sequence>MSQSRKASLNKNKNNLFRITPNILHISGGKAKLEQVTICIFDMLALNFLSLYSSLKKCEKDEKPIMKIFCESNCNSIQLSSSTAIAEQDKCANASARHEAPNTTAGIGVWPSSTIDTTKYIIMNSTLLARKIWVTAANASICKLKRNSHTHADRHQLFLKVTKNCCSSIFVSTFEIILLNYIFIFP</sequence>
<comment type="caution">
    <text evidence="2">The sequence shown here is derived from an EMBL/GenBank/DDBJ whole genome shotgun (WGS) entry which is preliminary data.</text>
</comment>
<evidence type="ECO:0000313" key="3">
    <source>
        <dbReference type="Proteomes" id="UP000811609"/>
    </source>
</evidence>
<reference evidence="2" key="1">
    <citation type="submission" date="2020-12" db="EMBL/GenBank/DDBJ databases">
        <title>WGS assembly of Carya illinoinensis cv. Pawnee.</title>
        <authorList>
            <person name="Platts A."/>
            <person name="Shu S."/>
            <person name="Wright S."/>
            <person name="Barry K."/>
            <person name="Edger P."/>
            <person name="Pires J.C."/>
            <person name="Schmutz J."/>
        </authorList>
    </citation>
    <scope>NUCLEOTIDE SEQUENCE</scope>
    <source>
        <tissue evidence="2">Leaf</tissue>
    </source>
</reference>
<dbReference type="Proteomes" id="UP000811609">
    <property type="component" value="Chromosome 4"/>
</dbReference>
<dbReference type="AlphaFoldDB" id="A0A8T1QX42"/>
<feature type="transmembrane region" description="Helical" evidence="1">
    <location>
        <begin position="164"/>
        <end position="184"/>
    </location>
</feature>
<keyword evidence="1" id="KW-0472">Membrane</keyword>
<proteinExistence type="predicted"/>
<protein>
    <submittedName>
        <fullName evidence="2">Uncharacterized protein</fullName>
    </submittedName>
</protein>